<feature type="domain" description="Peptidase S1" evidence="12">
    <location>
        <begin position="25"/>
        <end position="246"/>
    </location>
</feature>
<accession>D2A5Y9</accession>
<evidence type="ECO:0000313" key="13">
    <source>
        <dbReference type="EMBL" id="EFA05739.1"/>
    </source>
</evidence>
<comment type="similarity">
    <text evidence="2">Belongs to the peptidase S1 family.</text>
</comment>
<protein>
    <submittedName>
        <fullName evidence="13">Serine protease P163</fullName>
    </submittedName>
</protein>
<dbReference type="GO" id="GO:0005615">
    <property type="term" value="C:extracellular space"/>
    <property type="evidence" value="ECO:0000318"/>
    <property type="project" value="GO_Central"/>
</dbReference>
<dbReference type="PRINTS" id="PR00722">
    <property type="entry name" value="CHYMOTRYPSIN"/>
</dbReference>
<dbReference type="CDD" id="cd00190">
    <property type="entry name" value="Tryp_SPc"/>
    <property type="match status" value="1"/>
</dbReference>
<evidence type="ECO:0000256" key="1">
    <source>
        <dbReference type="ARBA" id="ARBA00004613"/>
    </source>
</evidence>
<evidence type="ECO:0000256" key="6">
    <source>
        <dbReference type="ARBA" id="ARBA00022801"/>
    </source>
</evidence>
<keyword evidence="5 11" id="KW-0732">Signal</keyword>
<dbReference type="Proteomes" id="UP000007266">
    <property type="component" value="Linkage group 6"/>
</dbReference>
<dbReference type="InterPro" id="IPR043504">
    <property type="entry name" value="Peptidase_S1_PA_chymotrypsin"/>
</dbReference>
<dbReference type="SMART" id="SM00020">
    <property type="entry name" value="Tryp_SPc"/>
    <property type="match status" value="1"/>
</dbReference>
<dbReference type="PhylomeDB" id="D2A5Y9"/>
<gene>
    <name evidence="13" type="primary">AUGUSTUS-3.0.2_15618</name>
    <name evidence="13" type="ORF">TcasGA2_TC015618</name>
</gene>
<keyword evidence="3" id="KW-0964">Secreted</keyword>
<dbReference type="GO" id="GO:0004252">
    <property type="term" value="F:serine-type endopeptidase activity"/>
    <property type="evidence" value="ECO:0000318"/>
    <property type="project" value="GO_Central"/>
</dbReference>
<dbReference type="PANTHER" id="PTHR24276:SF96">
    <property type="entry name" value="PEPTIDASE S1 DOMAIN-CONTAINING PROTEIN"/>
    <property type="match status" value="1"/>
</dbReference>
<keyword evidence="7 10" id="KW-0720">Serine protease</keyword>
<dbReference type="InterPro" id="IPR050430">
    <property type="entry name" value="Peptidase_S1"/>
</dbReference>
<evidence type="ECO:0000259" key="12">
    <source>
        <dbReference type="PROSITE" id="PS50240"/>
    </source>
</evidence>
<feature type="chain" id="PRO_5003028386" evidence="11">
    <location>
        <begin position="18"/>
        <end position="247"/>
    </location>
</feature>
<dbReference type="PROSITE" id="PS00134">
    <property type="entry name" value="TRYPSIN_HIS"/>
    <property type="match status" value="1"/>
</dbReference>
<evidence type="ECO:0000256" key="5">
    <source>
        <dbReference type="ARBA" id="ARBA00022729"/>
    </source>
</evidence>
<dbReference type="Gene3D" id="2.40.10.10">
    <property type="entry name" value="Trypsin-like serine proteases"/>
    <property type="match status" value="2"/>
</dbReference>
<dbReference type="FunFam" id="2.40.10.10:FF:000146">
    <property type="entry name" value="Serine protease 53"/>
    <property type="match status" value="1"/>
</dbReference>
<evidence type="ECO:0000256" key="9">
    <source>
        <dbReference type="ARBA" id="ARBA00023157"/>
    </source>
</evidence>
<dbReference type="PROSITE" id="PS00135">
    <property type="entry name" value="TRYPSIN_SER"/>
    <property type="match status" value="1"/>
</dbReference>
<dbReference type="STRING" id="7070.D2A5Y9"/>
<dbReference type="AlphaFoldDB" id="D2A5Y9"/>
<keyword evidence="14" id="KW-1185">Reference proteome</keyword>
<dbReference type="HOGENOM" id="CLU_006842_7_4_1"/>
<reference evidence="13 14" key="2">
    <citation type="journal article" date="2010" name="Nucleic Acids Res.">
        <title>BeetleBase in 2010: revisions to provide comprehensive genomic information for Tribolium castaneum.</title>
        <authorList>
            <person name="Kim H.S."/>
            <person name="Murphy T."/>
            <person name="Xia J."/>
            <person name="Caragea D."/>
            <person name="Park Y."/>
            <person name="Beeman R.W."/>
            <person name="Lorenzen M.D."/>
            <person name="Butcher S."/>
            <person name="Manak J.R."/>
            <person name="Brown S.J."/>
        </authorList>
    </citation>
    <scope>GENOME REANNOTATION</scope>
    <source>
        <strain evidence="13 14">Georgia GA2</strain>
    </source>
</reference>
<dbReference type="InParanoid" id="D2A5Y9"/>
<dbReference type="eggNOG" id="KOG3627">
    <property type="taxonomic scope" value="Eukaryota"/>
</dbReference>
<evidence type="ECO:0000313" key="14">
    <source>
        <dbReference type="Proteomes" id="UP000007266"/>
    </source>
</evidence>
<dbReference type="EMBL" id="KQ971345">
    <property type="protein sequence ID" value="EFA05739.1"/>
    <property type="molecule type" value="Genomic_DNA"/>
</dbReference>
<evidence type="ECO:0000256" key="2">
    <source>
        <dbReference type="ARBA" id="ARBA00007664"/>
    </source>
</evidence>
<evidence type="ECO:0000256" key="7">
    <source>
        <dbReference type="ARBA" id="ARBA00022825"/>
    </source>
</evidence>
<evidence type="ECO:0000256" key="3">
    <source>
        <dbReference type="ARBA" id="ARBA00022525"/>
    </source>
</evidence>
<dbReference type="KEGG" id="tca:658946"/>
<dbReference type="InterPro" id="IPR001254">
    <property type="entry name" value="Trypsin_dom"/>
</dbReference>
<dbReference type="InterPro" id="IPR018114">
    <property type="entry name" value="TRYPSIN_HIS"/>
</dbReference>
<dbReference type="PANTHER" id="PTHR24276">
    <property type="entry name" value="POLYSERASE-RELATED"/>
    <property type="match status" value="1"/>
</dbReference>
<dbReference type="InterPro" id="IPR009003">
    <property type="entry name" value="Peptidase_S1_PA"/>
</dbReference>
<sequence length="247" mass="26598">MYRILITTFALVAGAFGAPPHNVRIYGGDNATLGQFPFIVALKNSDQFCDGSIINKNWVVTAAHCIYSVTVGQTTLTAGTNKLHSGGTSYSVSQAVHHPDFNYTSLQNDIGLIQIVGEFEFTEIVQPVEFIEPEINATCHAVGWGETQDVAFPEILQFVELTALGLEDCKKIAGHYADGLYLEKEQICALGSEGQGACYGDSGGPLVCDGKLAGVVSYGLLPCARSIPDVYTRPSQYLDWINSVIKP</sequence>
<keyword evidence="8" id="KW-0865">Zymogen</keyword>
<dbReference type="OrthoDB" id="60866at2759"/>
<keyword evidence="4 10" id="KW-0645">Protease</keyword>
<evidence type="ECO:0000256" key="8">
    <source>
        <dbReference type="ARBA" id="ARBA00023145"/>
    </source>
</evidence>
<evidence type="ECO:0000256" key="11">
    <source>
        <dbReference type="SAM" id="SignalP"/>
    </source>
</evidence>
<feature type="signal peptide" evidence="11">
    <location>
        <begin position="1"/>
        <end position="17"/>
    </location>
</feature>
<dbReference type="InterPro" id="IPR033116">
    <property type="entry name" value="TRYPSIN_SER"/>
</dbReference>
<dbReference type="PROSITE" id="PS50240">
    <property type="entry name" value="TRYPSIN_DOM"/>
    <property type="match status" value="1"/>
</dbReference>
<dbReference type="Pfam" id="PF00089">
    <property type="entry name" value="Trypsin"/>
    <property type="match status" value="1"/>
</dbReference>
<proteinExistence type="inferred from homology"/>
<keyword evidence="6 10" id="KW-0378">Hydrolase</keyword>
<evidence type="ECO:0000256" key="4">
    <source>
        <dbReference type="ARBA" id="ARBA00022670"/>
    </source>
</evidence>
<name>D2A5Y9_TRICA</name>
<comment type="subcellular location">
    <subcellularLocation>
        <location evidence="1">Secreted</location>
    </subcellularLocation>
</comment>
<reference evidence="13 14" key="1">
    <citation type="journal article" date="2008" name="Nature">
        <title>The genome of the model beetle and pest Tribolium castaneum.</title>
        <authorList>
            <consortium name="Tribolium Genome Sequencing Consortium"/>
            <person name="Richards S."/>
            <person name="Gibbs R.A."/>
            <person name="Weinstock G.M."/>
            <person name="Brown S.J."/>
            <person name="Denell R."/>
            <person name="Beeman R.W."/>
            <person name="Gibbs R."/>
            <person name="Beeman R.W."/>
            <person name="Brown S.J."/>
            <person name="Bucher G."/>
            <person name="Friedrich M."/>
            <person name="Grimmelikhuijzen C.J."/>
            <person name="Klingler M."/>
            <person name="Lorenzen M."/>
            <person name="Richards S."/>
            <person name="Roth S."/>
            <person name="Schroder R."/>
            <person name="Tautz D."/>
            <person name="Zdobnov E.M."/>
            <person name="Muzny D."/>
            <person name="Gibbs R.A."/>
            <person name="Weinstock G.M."/>
            <person name="Attaway T."/>
            <person name="Bell S."/>
            <person name="Buhay C.J."/>
            <person name="Chandrabose M.N."/>
            <person name="Chavez D."/>
            <person name="Clerk-Blankenburg K.P."/>
            <person name="Cree A."/>
            <person name="Dao M."/>
            <person name="Davis C."/>
            <person name="Chacko J."/>
            <person name="Dinh H."/>
            <person name="Dugan-Rocha S."/>
            <person name="Fowler G."/>
            <person name="Garner T.T."/>
            <person name="Garnes J."/>
            <person name="Gnirke A."/>
            <person name="Hawes A."/>
            <person name="Hernandez J."/>
            <person name="Hines S."/>
            <person name="Holder M."/>
            <person name="Hume J."/>
            <person name="Jhangiani S.N."/>
            <person name="Joshi V."/>
            <person name="Khan Z.M."/>
            <person name="Jackson L."/>
            <person name="Kovar C."/>
            <person name="Kowis A."/>
            <person name="Lee S."/>
            <person name="Lewis L.R."/>
            <person name="Margolis J."/>
            <person name="Morgan M."/>
            <person name="Nazareth L.V."/>
            <person name="Nguyen N."/>
            <person name="Okwuonu G."/>
            <person name="Parker D."/>
            <person name="Richards S."/>
            <person name="Ruiz S.J."/>
            <person name="Santibanez J."/>
            <person name="Savard J."/>
            <person name="Scherer S.E."/>
            <person name="Schneider B."/>
            <person name="Sodergren E."/>
            <person name="Tautz D."/>
            <person name="Vattahil S."/>
            <person name="Villasana D."/>
            <person name="White C.S."/>
            <person name="Wright R."/>
            <person name="Park Y."/>
            <person name="Beeman R.W."/>
            <person name="Lord J."/>
            <person name="Oppert B."/>
            <person name="Lorenzen M."/>
            <person name="Brown S."/>
            <person name="Wang L."/>
            <person name="Savard J."/>
            <person name="Tautz D."/>
            <person name="Richards S."/>
            <person name="Weinstock G."/>
            <person name="Gibbs R.A."/>
            <person name="Liu Y."/>
            <person name="Worley K."/>
            <person name="Weinstock G."/>
            <person name="Elsik C.G."/>
            <person name="Reese J.T."/>
            <person name="Elhaik E."/>
            <person name="Landan G."/>
            <person name="Graur D."/>
            <person name="Arensburger P."/>
            <person name="Atkinson P."/>
            <person name="Beeman R.W."/>
            <person name="Beidler J."/>
            <person name="Brown S.J."/>
            <person name="Demuth J.P."/>
            <person name="Drury D.W."/>
            <person name="Du Y.Z."/>
            <person name="Fujiwara H."/>
            <person name="Lorenzen M."/>
            <person name="Maselli V."/>
            <person name="Osanai M."/>
            <person name="Park Y."/>
            <person name="Robertson H.M."/>
            <person name="Tu Z."/>
            <person name="Wang J.J."/>
            <person name="Wang S."/>
            <person name="Richards S."/>
            <person name="Song H."/>
            <person name="Zhang L."/>
            <person name="Sodergren E."/>
            <person name="Werner D."/>
            <person name="Stanke M."/>
            <person name="Morgenstern B."/>
            <person name="Solovyev V."/>
            <person name="Kosarev P."/>
            <person name="Brown G."/>
            <person name="Chen H.C."/>
            <person name="Ermolaeva O."/>
            <person name="Hlavina W."/>
            <person name="Kapustin Y."/>
            <person name="Kiryutin B."/>
            <person name="Kitts P."/>
            <person name="Maglott D."/>
            <person name="Pruitt K."/>
            <person name="Sapojnikov V."/>
            <person name="Souvorov A."/>
            <person name="Mackey A.J."/>
            <person name="Waterhouse R.M."/>
            <person name="Wyder S."/>
            <person name="Zdobnov E.M."/>
            <person name="Zdobnov E.M."/>
            <person name="Wyder S."/>
            <person name="Kriventseva E.V."/>
            <person name="Kadowaki T."/>
            <person name="Bork P."/>
            <person name="Aranda M."/>
            <person name="Bao R."/>
            <person name="Beermann A."/>
            <person name="Berns N."/>
            <person name="Bolognesi R."/>
            <person name="Bonneton F."/>
            <person name="Bopp D."/>
            <person name="Brown S.J."/>
            <person name="Bucher G."/>
            <person name="Butts T."/>
            <person name="Chaumot A."/>
            <person name="Denell R.E."/>
            <person name="Ferrier D.E."/>
            <person name="Friedrich M."/>
            <person name="Gordon C.M."/>
            <person name="Jindra M."/>
            <person name="Klingler M."/>
            <person name="Lan Q."/>
            <person name="Lattorff H.M."/>
            <person name="Laudet V."/>
            <person name="von Levetsow C."/>
            <person name="Liu Z."/>
            <person name="Lutz R."/>
            <person name="Lynch J.A."/>
            <person name="da Fonseca R.N."/>
            <person name="Posnien N."/>
            <person name="Reuter R."/>
            <person name="Roth S."/>
            <person name="Savard J."/>
            <person name="Schinko J.B."/>
            <person name="Schmitt C."/>
            <person name="Schoppmeier M."/>
            <person name="Schroder R."/>
            <person name="Shippy T.D."/>
            <person name="Simonnet F."/>
            <person name="Marques-Souza H."/>
            <person name="Tautz D."/>
            <person name="Tomoyasu Y."/>
            <person name="Trauner J."/>
            <person name="Van der Zee M."/>
            <person name="Vervoort M."/>
            <person name="Wittkopp N."/>
            <person name="Wimmer E.A."/>
            <person name="Yang X."/>
            <person name="Jones A.K."/>
            <person name="Sattelle D.B."/>
            <person name="Ebert P.R."/>
            <person name="Nelson D."/>
            <person name="Scott J.G."/>
            <person name="Beeman R.W."/>
            <person name="Muthukrishnan S."/>
            <person name="Kramer K.J."/>
            <person name="Arakane Y."/>
            <person name="Beeman R.W."/>
            <person name="Zhu Q."/>
            <person name="Hogenkamp D."/>
            <person name="Dixit R."/>
            <person name="Oppert B."/>
            <person name="Jiang H."/>
            <person name="Zou Z."/>
            <person name="Marshall J."/>
            <person name="Elpidina E."/>
            <person name="Vinokurov K."/>
            <person name="Oppert C."/>
            <person name="Zou Z."/>
            <person name="Evans J."/>
            <person name="Lu Z."/>
            <person name="Zhao P."/>
            <person name="Sumathipala N."/>
            <person name="Altincicek B."/>
            <person name="Vilcinskas A."/>
            <person name="Williams M."/>
            <person name="Hultmark D."/>
            <person name="Hetru C."/>
            <person name="Jiang H."/>
            <person name="Grimmelikhuijzen C.J."/>
            <person name="Hauser F."/>
            <person name="Cazzamali G."/>
            <person name="Williamson M."/>
            <person name="Park Y."/>
            <person name="Li B."/>
            <person name="Tanaka Y."/>
            <person name="Predel R."/>
            <person name="Neupert S."/>
            <person name="Schachtner J."/>
            <person name="Verleyen P."/>
            <person name="Raible F."/>
            <person name="Bork P."/>
            <person name="Friedrich M."/>
            <person name="Walden K.K."/>
            <person name="Robertson H.M."/>
            <person name="Angeli S."/>
            <person name="Foret S."/>
            <person name="Bucher G."/>
            <person name="Schuetz S."/>
            <person name="Maleszka R."/>
            <person name="Wimmer E.A."/>
            <person name="Beeman R.W."/>
            <person name="Lorenzen M."/>
            <person name="Tomoyasu Y."/>
            <person name="Miller S.C."/>
            <person name="Grossmann D."/>
            <person name="Bucher G."/>
        </authorList>
    </citation>
    <scope>NUCLEOTIDE SEQUENCE [LARGE SCALE GENOMIC DNA]</scope>
    <source>
        <strain evidence="13 14">Georgia GA2</strain>
    </source>
</reference>
<evidence type="ECO:0000256" key="10">
    <source>
        <dbReference type="RuleBase" id="RU363034"/>
    </source>
</evidence>
<dbReference type="GO" id="GO:0006508">
    <property type="term" value="P:proteolysis"/>
    <property type="evidence" value="ECO:0000318"/>
    <property type="project" value="GO_Central"/>
</dbReference>
<dbReference type="InterPro" id="IPR001314">
    <property type="entry name" value="Peptidase_S1A"/>
</dbReference>
<dbReference type="SUPFAM" id="SSF50494">
    <property type="entry name" value="Trypsin-like serine proteases"/>
    <property type="match status" value="1"/>
</dbReference>
<organism evidence="13 14">
    <name type="scientific">Tribolium castaneum</name>
    <name type="common">Red flour beetle</name>
    <dbReference type="NCBI Taxonomy" id="7070"/>
    <lineage>
        <taxon>Eukaryota</taxon>
        <taxon>Metazoa</taxon>
        <taxon>Ecdysozoa</taxon>
        <taxon>Arthropoda</taxon>
        <taxon>Hexapoda</taxon>
        <taxon>Insecta</taxon>
        <taxon>Pterygota</taxon>
        <taxon>Neoptera</taxon>
        <taxon>Endopterygota</taxon>
        <taxon>Coleoptera</taxon>
        <taxon>Polyphaga</taxon>
        <taxon>Cucujiformia</taxon>
        <taxon>Tenebrionidae</taxon>
        <taxon>Tenebrionidae incertae sedis</taxon>
        <taxon>Tribolium</taxon>
    </lineage>
</organism>
<keyword evidence="9" id="KW-1015">Disulfide bond</keyword>